<comment type="caution">
    <text evidence="2">The sequence shown here is derived from an EMBL/GenBank/DDBJ whole genome shotgun (WGS) entry which is preliminary data.</text>
</comment>
<evidence type="ECO:0000313" key="5">
    <source>
        <dbReference type="Proteomes" id="UP001321018"/>
    </source>
</evidence>
<dbReference type="EMBL" id="JAOPKB010000004">
    <property type="protein sequence ID" value="MCU4973070.1"/>
    <property type="molecule type" value="Genomic_DNA"/>
</dbReference>
<evidence type="ECO:0000313" key="4">
    <source>
        <dbReference type="Proteomes" id="UP001320972"/>
    </source>
</evidence>
<reference evidence="2 4" key="1">
    <citation type="submission" date="2022-09" db="EMBL/GenBank/DDBJ databases">
        <title>Enrichment on poylsaccharides allowed isolation of novel metabolic and taxonomic groups of Haloarchaea.</title>
        <authorList>
            <person name="Sorokin D.Y."/>
            <person name="Elcheninov A.G."/>
            <person name="Khizhniak T.V."/>
            <person name="Kolganova T.V."/>
            <person name="Kublanov I.V."/>
        </authorList>
    </citation>
    <scope>NUCLEOTIDE SEQUENCE</scope>
    <source>
        <strain evidence="3 4">AArc-m2/3/4</strain>
        <strain evidence="2">AArc-xg1-1</strain>
    </source>
</reference>
<keyword evidence="1" id="KW-1133">Transmembrane helix</keyword>
<dbReference type="RefSeq" id="WP_338001724.1">
    <property type="nucleotide sequence ID" value="NZ_JAOPKA010000001.1"/>
</dbReference>
<evidence type="ECO:0000256" key="1">
    <source>
        <dbReference type="SAM" id="Phobius"/>
    </source>
</evidence>
<dbReference type="Proteomes" id="UP001320972">
    <property type="component" value="Unassembled WGS sequence"/>
</dbReference>
<dbReference type="EMBL" id="JAOPKA010000001">
    <property type="protein sequence ID" value="MCU4739857.1"/>
    <property type="molecule type" value="Genomic_DNA"/>
</dbReference>
<evidence type="ECO:0000313" key="2">
    <source>
        <dbReference type="EMBL" id="MCU4739857.1"/>
    </source>
</evidence>
<dbReference type="AlphaFoldDB" id="A0AAP2YUS4"/>
<sequence>MSTRNRLSFAELFLATPVTSTLLTLGPLVLALGQLVNSYVNGFSPVIAVAFALVMVAFAVVATSHHAAEHRLQQLEATVAPETR</sequence>
<dbReference type="Proteomes" id="UP001321018">
    <property type="component" value="Unassembled WGS sequence"/>
</dbReference>
<name>A0AAP2YUS4_9EURY</name>
<accession>A0AAP2YUS4</accession>
<keyword evidence="1" id="KW-0472">Membrane</keyword>
<feature type="transmembrane region" description="Helical" evidence="1">
    <location>
        <begin position="12"/>
        <end position="36"/>
    </location>
</feature>
<organism evidence="2 5">
    <name type="scientific">Natronoglomus mannanivorans</name>
    <dbReference type="NCBI Taxonomy" id="2979990"/>
    <lineage>
        <taxon>Archaea</taxon>
        <taxon>Methanobacteriati</taxon>
        <taxon>Methanobacteriota</taxon>
        <taxon>Stenosarchaea group</taxon>
        <taxon>Halobacteria</taxon>
        <taxon>Halobacteriales</taxon>
        <taxon>Natrialbaceae</taxon>
        <taxon>Natronoglomus</taxon>
    </lineage>
</organism>
<evidence type="ECO:0000313" key="3">
    <source>
        <dbReference type="EMBL" id="MCU4973070.1"/>
    </source>
</evidence>
<gene>
    <name evidence="3" type="ORF">OB955_09980</name>
    <name evidence="2" type="ORF">OB960_00380</name>
</gene>
<proteinExistence type="predicted"/>
<protein>
    <submittedName>
        <fullName evidence="2">Uncharacterized protein</fullName>
    </submittedName>
</protein>
<feature type="transmembrane region" description="Helical" evidence="1">
    <location>
        <begin position="42"/>
        <end position="62"/>
    </location>
</feature>
<keyword evidence="1" id="KW-0812">Transmembrane</keyword>
<keyword evidence="4" id="KW-1185">Reference proteome</keyword>